<evidence type="ECO:0000256" key="2">
    <source>
        <dbReference type="SAM" id="SignalP"/>
    </source>
</evidence>
<sequence length="148" mass="17192">MGLISYLIDLMTGSCEAAWSWIADWTVEPPWPYSYTYGKRTRCEELVLAKTRYLDDEWTTTDYFDFGVIVLAAALPIVTSIVMLCNIFLPRILEWRSRLGSTTLDSKHATILKCGAPSDDQVWKQCDSCHRLVRIQRERVRKKIKRIN</sequence>
<dbReference type="RefSeq" id="XP_011667839.1">
    <property type="nucleotide sequence ID" value="XM_011669537.1"/>
</dbReference>
<reference evidence="3" key="2">
    <citation type="submission" date="2021-01" db="UniProtKB">
        <authorList>
            <consortium name="EnsemblMetazoa"/>
        </authorList>
    </citation>
    <scope>IDENTIFICATION</scope>
</reference>
<dbReference type="Proteomes" id="UP000007110">
    <property type="component" value="Unassembled WGS sequence"/>
</dbReference>
<evidence type="ECO:0000313" key="3">
    <source>
        <dbReference type="EnsemblMetazoa" id="XP_011667839"/>
    </source>
</evidence>
<feature type="signal peptide" evidence="2">
    <location>
        <begin position="1"/>
        <end position="17"/>
    </location>
</feature>
<dbReference type="EnsemblMetazoa" id="XM_011669537">
    <property type="protein sequence ID" value="XP_011667839"/>
    <property type="gene ID" value="LOC105439965"/>
</dbReference>
<dbReference type="KEGG" id="spu:105439965"/>
<accession>A0A7M7HHL1</accession>
<reference evidence="4" key="1">
    <citation type="submission" date="2015-02" db="EMBL/GenBank/DDBJ databases">
        <title>Genome sequencing for Strongylocentrotus purpuratus.</title>
        <authorList>
            <person name="Murali S."/>
            <person name="Liu Y."/>
            <person name="Vee V."/>
            <person name="English A."/>
            <person name="Wang M."/>
            <person name="Skinner E."/>
            <person name="Han Y."/>
            <person name="Muzny D.M."/>
            <person name="Worley K.C."/>
            <person name="Gibbs R.A."/>
        </authorList>
    </citation>
    <scope>NUCLEOTIDE SEQUENCE</scope>
</reference>
<keyword evidence="4" id="KW-1185">Reference proteome</keyword>
<dbReference type="OrthoDB" id="10355018at2759"/>
<evidence type="ECO:0000313" key="4">
    <source>
        <dbReference type="Proteomes" id="UP000007110"/>
    </source>
</evidence>
<keyword evidence="1" id="KW-0812">Transmembrane</keyword>
<keyword evidence="2" id="KW-0732">Signal</keyword>
<feature type="chain" id="PRO_5029753639" description="Anoctamin" evidence="2">
    <location>
        <begin position="18"/>
        <end position="148"/>
    </location>
</feature>
<organism evidence="3 4">
    <name type="scientific">Strongylocentrotus purpuratus</name>
    <name type="common">Purple sea urchin</name>
    <dbReference type="NCBI Taxonomy" id="7668"/>
    <lineage>
        <taxon>Eukaryota</taxon>
        <taxon>Metazoa</taxon>
        <taxon>Echinodermata</taxon>
        <taxon>Eleutherozoa</taxon>
        <taxon>Echinozoa</taxon>
        <taxon>Echinoidea</taxon>
        <taxon>Euechinoidea</taxon>
        <taxon>Echinacea</taxon>
        <taxon>Camarodonta</taxon>
        <taxon>Echinidea</taxon>
        <taxon>Strongylocentrotidae</taxon>
        <taxon>Strongylocentrotus</taxon>
    </lineage>
</organism>
<dbReference type="GeneID" id="105439965"/>
<name>A0A7M7HHL1_STRPU</name>
<evidence type="ECO:0000256" key="1">
    <source>
        <dbReference type="SAM" id="Phobius"/>
    </source>
</evidence>
<dbReference type="InParanoid" id="A0A7M7HHL1"/>
<keyword evidence="1" id="KW-1133">Transmembrane helix</keyword>
<dbReference type="AlphaFoldDB" id="A0A7M7HHL1"/>
<dbReference type="OMA" id="WKQCDSC"/>
<evidence type="ECO:0008006" key="5">
    <source>
        <dbReference type="Google" id="ProtNLM"/>
    </source>
</evidence>
<keyword evidence="1" id="KW-0472">Membrane</keyword>
<feature type="transmembrane region" description="Helical" evidence="1">
    <location>
        <begin position="66"/>
        <end position="89"/>
    </location>
</feature>
<protein>
    <recommendedName>
        <fullName evidence="5">Anoctamin</fullName>
    </recommendedName>
</protein>
<proteinExistence type="predicted"/>